<evidence type="ECO:0000256" key="3">
    <source>
        <dbReference type="ARBA" id="ARBA00023180"/>
    </source>
</evidence>
<name>A0A6G0WTK6_APHCR</name>
<protein>
    <submittedName>
        <fullName evidence="5">Arylsulfatase B-like</fullName>
    </submittedName>
</protein>
<accession>A0A6G0WTK6</accession>
<keyword evidence="4" id="KW-0472">Membrane</keyword>
<keyword evidence="4" id="KW-1133">Transmembrane helix</keyword>
<keyword evidence="6" id="KW-1185">Reference proteome</keyword>
<feature type="transmembrane region" description="Helical" evidence="4">
    <location>
        <begin position="263"/>
        <end position="283"/>
    </location>
</feature>
<evidence type="ECO:0000256" key="2">
    <source>
        <dbReference type="ARBA" id="ARBA00022837"/>
    </source>
</evidence>
<keyword evidence="2" id="KW-0106">Calcium</keyword>
<dbReference type="SUPFAM" id="SSF53649">
    <property type="entry name" value="Alkaline phosphatase-like"/>
    <property type="match status" value="1"/>
</dbReference>
<dbReference type="InterPro" id="IPR017850">
    <property type="entry name" value="Alkaline_phosphatase_core_sf"/>
</dbReference>
<keyword evidence="1" id="KW-0479">Metal-binding</keyword>
<evidence type="ECO:0000256" key="4">
    <source>
        <dbReference type="SAM" id="Phobius"/>
    </source>
</evidence>
<evidence type="ECO:0000256" key="1">
    <source>
        <dbReference type="ARBA" id="ARBA00022723"/>
    </source>
</evidence>
<evidence type="ECO:0000313" key="6">
    <source>
        <dbReference type="Proteomes" id="UP000478052"/>
    </source>
</evidence>
<dbReference type="InterPro" id="IPR047115">
    <property type="entry name" value="ARSB"/>
</dbReference>
<dbReference type="EMBL" id="VUJU01008437">
    <property type="protein sequence ID" value="KAF0730803.1"/>
    <property type="molecule type" value="Genomic_DNA"/>
</dbReference>
<organism evidence="5 6">
    <name type="scientific">Aphis craccivora</name>
    <name type="common">Cowpea aphid</name>
    <dbReference type="NCBI Taxonomy" id="307492"/>
    <lineage>
        <taxon>Eukaryota</taxon>
        <taxon>Metazoa</taxon>
        <taxon>Ecdysozoa</taxon>
        <taxon>Arthropoda</taxon>
        <taxon>Hexapoda</taxon>
        <taxon>Insecta</taxon>
        <taxon>Pterygota</taxon>
        <taxon>Neoptera</taxon>
        <taxon>Paraneoptera</taxon>
        <taxon>Hemiptera</taxon>
        <taxon>Sternorrhyncha</taxon>
        <taxon>Aphidomorpha</taxon>
        <taxon>Aphidoidea</taxon>
        <taxon>Aphididae</taxon>
        <taxon>Aphidini</taxon>
        <taxon>Aphis</taxon>
        <taxon>Aphis</taxon>
    </lineage>
</organism>
<dbReference type="PANTHER" id="PTHR10342">
    <property type="entry name" value="ARYLSULFATASE"/>
    <property type="match status" value="1"/>
</dbReference>
<dbReference type="Gene3D" id="3.40.720.10">
    <property type="entry name" value="Alkaline Phosphatase, subunit A"/>
    <property type="match status" value="1"/>
</dbReference>
<dbReference type="AlphaFoldDB" id="A0A6G0WTK6"/>
<dbReference type="OrthoDB" id="103349at2759"/>
<dbReference type="Proteomes" id="UP000478052">
    <property type="component" value="Unassembled WGS sequence"/>
</dbReference>
<dbReference type="Gene3D" id="3.30.1120.10">
    <property type="match status" value="1"/>
</dbReference>
<dbReference type="PANTHER" id="PTHR10342:SF273">
    <property type="entry name" value="RE14504P"/>
    <property type="match status" value="1"/>
</dbReference>
<keyword evidence="3" id="KW-0325">Glycoprotein</keyword>
<dbReference type="GO" id="GO:0046872">
    <property type="term" value="F:metal ion binding"/>
    <property type="evidence" value="ECO:0007669"/>
    <property type="project" value="UniProtKB-KW"/>
</dbReference>
<reference evidence="5 6" key="1">
    <citation type="submission" date="2019-08" db="EMBL/GenBank/DDBJ databases">
        <title>Whole genome of Aphis craccivora.</title>
        <authorList>
            <person name="Voronova N.V."/>
            <person name="Shulinski R.S."/>
            <person name="Bandarenka Y.V."/>
            <person name="Zhorov D.G."/>
            <person name="Warner D."/>
        </authorList>
    </citation>
    <scope>NUCLEOTIDE SEQUENCE [LARGE SCALE GENOMIC DNA]</scope>
    <source>
        <strain evidence="5">180601</strain>
        <tissue evidence="5">Whole Body</tissue>
    </source>
</reference>
<keyword evidence="4" id="KW-0812">Transmembrane</keyword>
<dbReference type="GO" id="GO:0008484">
    <property type="term" value="F:sulfuric ester hydrolase activity"/>
    <property type="evidence" value="ECO:0007669"/>
    <property type="project" value="InterPro"/>
</dbReference>
<sequence>MVYEKGAVLDGGVRGVAAIWSPWLKKKHRVSENLFHITDWLPTLYTAAGGNFDDLGQIDGIDQWESLTETSKRMRTMALINIDETSGEEALILNHWKVVKSNRTSDIVYYLKYSGEHGKMGPEYNMNDVAESLAGSRLSKINCLVSKADCMDTLTTYDLFYNIRSQAKIDSKCIERIADPDPNGRYQCFDSPCLFDIQQDPCEYQNIASRHPEAFNMTIDLLVQFKKELTMQNYPAIDPAADPRFFDGYWDTWMEKSVGSISFGGQLNSCVIIILIMCFYNYFIY</sequence>
<proteinExistence type="predicted"/>
<evidence type="ECO:0000313" key="5">
    <source>
        <dbReference type="EMBL" id="KAF0730803.1"/>
    </source>
</evidence>
<gene>
    <name evidence="5" type="ORF">FWK35_00031449</name>
</gene>
<comment type="caution">
    <text evidence="5">The sequence shown here is derived from an EMBL/GenBank/DDBJ whole genome shotgun (WGS) entry which is preliminary data.</text>
</comment>